<dbReference type="RefSeq" id="WP_105043673.1">
    <property type="nucleotide sequence ID" value="NZ_MQWA01000001.1"/>
</dbReference>
<name>A0A2S7U428_9BACT</name>
<keyword evidence="2" id="KW-1185">Reference proteome</keyword>
<dbReference type="OrthoDB" id="282896at2"/>
<accession>A0A2S7U428</accession>
<dbReference type="Proteomes" id="UP000239907">
    <property type="component" value="Unassembled WGS sequence"/>
</dbReference>
<protein>
    <submittedName>
        <fullName evidence="1">Uncharacterized protein</fullName>
    </submittedName>
</protein>
<sequence length="118" mass="13142">MSQSSLFIKTALDRSSLLRGFYTSLIVGRLLNLINLDFDSPNILKALLTYCVPLVVSIYSATAARLRFDSGMRAAEDAQLKCSACSVTEIDLQENEIIPECPHCKDHTQWNKSAHLHS</sequence>
<proteinExistence type="predicted"/>
<organism evidence="1 2">
    <name type="scientific">Rubritalea profundi</name>
    <dbReference type="NCBI Taxonomy" id="1658618"/>
    <lineage>
        <taxon>Bacteria</taxon>
        <taxon>Pseudomonadati</taxon>
        <taxon>Verrucomicrobiota</taxon>
        <taxon>Verrucomicrobiia</taxon>
        <taxon>Verrucomicrobiales</taxon>
        <taxon>Rubritaleaceae</taxon>
        <taxon>Rubritalea</taxon>
    </lineage>
</organism>
<evidence type="ECO:0000313" key="2">
    <source>
        <dbReference type="Proteomes" id="UP000239907"/>
    </source>
</evidence>
<reference evidence="1 2" key="1">
    <citation type="submission" date="2016-12" db="EMBL/GenBank/DDBJ databases">
        <title>Study of bacterial adaptation to deep sea.</title>
        <authorList>
            <person name="Song J."/>
            <person name="Yoshizawa S."/>
            <person name="Kogure K."/>
        </authorList>
    </citation>
    <scope>NUCLEOTIDE SEQUENCE [LARGE SCALE GENOMIC DNA]</scope>
    <source>
        <strain evidence="1 2">SAORIC-165</strain>
    </source>
</reference>
<dbReference type="AlphaFoldDB" id="A0A2S7U428"/>
<evidence type="ECO:0000313" key="1">
    <source>
        <dbReference type="EMBL" id="PQJ29181.1"/>
    </source>
</evidence>
<comment type="caution">
    <text evidence="1">The sequence shown here is derived from an EMBL/GenBank/DDBJ whole genome shotgun (WGS) entry which is preliminary data.</text>
</comment>
<dbReference type="EMBL" id="MQWA01000001">
    <property type="protein sequence ID" value="PQJ29181.1"/>
    <property type="molecule type" value="Genomic_DNA"/>
</dbReference>
<gene>
    <name evidence="1" type="ORF">BSZ32_12225</name>
</gene>